<protein>
    <submittedName>
        <fullName evidence="2">Uncharacterized protein</fullName>
    </submittedName>
</protein>
<evidence type="ECO:0000256" key="1">
    <source>
        <dbReference type="SAM" id="Phobius"/>
    </source>
</evidence>
<gene>
    <name evidence="2" type="ORF">PanWU01x14_328490</name>
</gene>
<sequence>MDPPISSGTIKLARDEGPNTRPVYRICSTHSPIGPLRNQNIKLLFFYFTLPLGGVRIKKEAFFFFFVLFFFWDKRNKESYFST</sequence>
<evidence type="ECO:0000313" key="3">
    <source>
        <dbReference type="Proteomes" id="UP000237105"/>
    </source>
</evidence>
<dbReference type="EMBL" id="JXTB01000570">
    <property type="protein sequence ID" value="PON36409.1"/>
    <property type="molecule type" value="Genomic_DNA"/>
</dbReference>
<dbReference type="Proteomes" id="UP000237105">
    <property type="component" value="Unassembled WGS sequence"/>
</dbReference>
<comment type="caution">
    <text evidence="2">The sequence shown here is derived from an EMBL/GenBank/DDBJ whole genome shotgun (WGS) entry which is preliminary data.</text>
</comment>
<reference evidence="3" key="1">
    <citation type="submission" date="2016-06" db="EMBL/GenBank/DDBJ databases">
        <title>Parallel loss of symbiosis genes in relatives of nitrogen-fixing non-legume Parasponia.</title>
        <authorList>
            <person name="Van Velzen R."/>
            <person name="Holmer R."/>
            <person name="Bu F."/>
            <person name="Rutten L."/>
            <person name="Van Zeijl A."/>
            <person name="Liu W."/>
            <person name="Santuari L."/>
            <person name="Cao Q."/>
            <person name="Sharma T."/>
            <person name="Shen D."/>
            <person name="Roswanjaya Y."/>
            <person name="Wardhani T."/>
            <person name="Kalhor M.S."/>
            <person name="Jansen J."/>
            <person name="Van den Hoogen J."/>
            <person name="Gungor B."/>
            <person name="Hartog M."/>
            <person name="Hontelez J."/>
            <person name="Verver J."/>
            <person name="Yang W.-C."/>
            <person name="Schijlen E."/>
            <person name="Repin R."/>
            <person name="Schilthuizen M."/>
            <person name="Schranz E."/>
            <person name="Heidstra R."/>
            <person name="Miyata K."/>
            <person name="Fedorova E."/>
            <person name="Kohlen W."/>
            <person name="Bisseling T."/>
            <person name="Smit S."/>
            <person name="Geurts R."/>
        </authorList>
    </citation>
    <scope>NUCLEOTIDE SEQUENCE [LARGE SCALE GENOMIC DNA]</scope>
    <source>
        <strain evidence="3">cv. WU1-14</strain>
    </source>
</reference>
<evidence type="ECO:0000313" key="2">
    <source>
        <dbReference type="EMBL" id="PON36409.1"/>
    </source>
</evidence>
<keyword evidence="1" id="KW-1133">Transmembrane helix</keyword>
<dbReference type="AlphaFoldDB" id="A0A2P5AIN9"/>
<feature type="transmembrane region" description="Helical" evidence="1">
    <location>
        <begin position="44"/>
        <end position="72"/>
    </location>
</feature>
<organism evidence="2 3">
    <name type="scientific">Parasponia andersonii</name>
    <name type="common">Sponia andersonii</name>
    <dbReference type="NCBI Taxonomy" id="3476"/>
    <lineage>
        <taxon>Eukaryota</taxon>
        <taxon>Viridiplantae</taxon>
        <taxon>Streptophyta</taxon>
        <taxon>Embryophyta</taxon>
        <taxon>Tracheophyta</taxon>
        <taxon>Spermatophyta</taxon>
        <taxon>Magnoliopsida</taxon>
        <taxon>eudicotyledons</taxon>
        <taxon>Gunneridae</taxon>
        <taxon>Pentapetalae</taxon>
        <taxon>rosids</taxon>
        <taxon>fabids</taxon>
        <taxon>Rosales</taxon>
        <taxon>Cannabaceae</taxon>
        <taxon>Parasponia</taxon>
    </lineage>
</organism>
<keyword evidence="3" id="KW-1185">Reference proteome</keyword>
<keyword evidence="1" id="KW-0472">Membrane</keyword>
<proteinExistence type="predicted"/>
<accession>A0A2P5AIN9</accession>
<keyword evidence="1" id="KW-0812">Transmembrane</keyword>
<name>A0A2P5AIN9_PARAD</name>